<dbReference type="Proteomes" id="UP000565521">
    <property type="component" value="Unassembled WGS sequence"/>
</dbReference>
<name>A0A7Y7PQF1_9BACT</name>
<dbReference type="AlphaFoldDB" id="A0A7Y7PQF1"/>
<comment type="caution">
    <text evidence="1">The sequence shown here is derived from an EMBL/GenBank/DDBJ whole genome shotgun (WGS) entry which is preliminary data.</text>
</comment>
<gene>
    <name evidence="1" type="ORF">HW554_12235</name>
</gene>
<proteinExistence type="predicted"/>
<reference evidence="1 2" key="1">
    <citation type="submission" date="2020-05" db="EMBL/GenBank/DDBJ databases">
        <title>Hymenobacter terrestris sp. nov. and Hymenobacter lapidiphilus sp. nov., isolated from regoliths in Antarctica.</title>
        <authorList>
            <person name="Sedlacek I."/>
            <person name="Pantucek R."/>
            <person name="Zeman M."/>
            <person name="Holochova P."/>
            <person name="Kralova S."/>
            <person name="Stankova E."/>
            <person name="Sedo O."/>
            <person name="Micenkova L."/>
            <person name="Svec P."/>
            <person name="Gupta V."/>
            <person name="Sood U."/>
            <person name="Korpole U.S."/>
            <person name="Lal R."/>
        </authorList>
    </citation>
    <scope>NUCLEOTIDE SEQUENCE [LARGE SCALE GENOMIC DNA]</scope>
    <source>
        <strain evidence="1 2">P5342</strain>
    </source>
</reference>
<dbReference type="RefSeq" id="WP_176908879.1">
    <property type="nucleotide sequence ID" value="NZ_JABKAU010000021.1"/>
</dbReference>
<evidence type="ECO:0000313" key="1">
    <source>
        <dbReference type="EMBL" id="NVO31985.1"/>
    </source>
</evidence>
<dbReference type="EMBL" id="JABKAU010000021">
    <property type="protein sequence ID" value="NVO31985.1"/>
    <property type="molecule type" value="Genomic_DNA"/>
</dbReference>
<keyword evidence="2" id="KW-1185">Reference proteome</keyword>
<protein>
    <submittedName>
        <fullName evidence="1">Uncharacterized protein</fullName>
    </submittedName>
</protein>
<accession>A0A7Y7PQF1</accession>
<evidence type="ECO:0000313" key="2">
    <source>
        <dbReference type="Proteomes" id="UP000565521"/>
    </source>
</evidence>
<sequence length="68" mass="7176">MTEASLLFPAGELAPELQEVLAVSKGWDGYGPEAVYFDTIGQFGFMELMPSTDSGCGADDAAILETVD</sequence>
<organism evidence="1 2">
    <name type="scientific">Hymenobacter lapidiphilus</name>
    <dbReference type="NCBI Taxonomy" id="2608003"/>
    <lineage>
        <taxon>Bacteria</taxon>
        <taxon>Pseudomonadati</taxon>
        <taxon>Bacteroidota</taxon>
        <taxon>Cytophagia</taxon>
        <taxon>Cytophagales</taxon>
        <taxon>Hymenobacteraceae</taxon>
        <taxon>Hymenobacter</taxon>
    </lineage>
</organism>